<organism evidence="1 2">
    <name type="scientific">Helianthus annuus</name>
    <name type="common">Common sunflower</name>
    <dbReference type="NCBI Taxonomy" id="4232"/>
    <lineage>
        <taxon>Eukaryota</taxon>
        <taxon>Viridiplantae</taxon>
        <taxon>Streptophyta</taxon>
        <taxon>Embryophyta</taxon>
        <taxon>Tracheophyta</taxon>
        <taxon>Spermatophyta</taxon>
        <taxon>Magnoliopsida</taxon>
        <taxon>eudicotyledons</taxon>
        <taxon>Gunneridae</taxon>
        <taxon>Pentapetalae</taxon>
        <taxon>asterids</taxon>
        <taxon>campanulids</taxon>
        <taxon>Asterales</taxon>
        <taxon>Asteraceae</taxon>
        <taxon>Asteroideae</taxon>
        <taxon>Heliantheae alliance</taxon>
        <taxon>Heliantheae</taxon>
        <taxon>Helianthus</taxon>
    </lineage>
</organism>
<dbReference type="AlphaFoldDB" id="A0A9K3E4N4"/>
<protein>
    <submittedName>
        <fullName evidence="1">Uncharacterized protein</fullName>
    </submittedName>
</protein>
<proteinExistence type="predicted"/>
<dbReference type="Gramene" id="mRNA:HanXRQr2_Chr15g0721131">
    <property type="protein sequence ID" value="mRNA:HanXRQr2_Chr15g0721131"/>
    <property type="gene ID" value="HanXRQr2_Chr15g0721131"/>
</dbReference>
<name>A0A9K3E4N4_HELAN</name>
<dbReference type="EMBL" id="MNCJ02000330">
    <property type="protein sequence ID" value="KAF5766920.1"/>
    <property type="molecule type" value="Genomic_DNA"/>
</dbReference>
<reference evidence="1" key="1">
    <citation type="journal article" date="2017" name="Nature">
        <title>The sunflower genome provides insights into oil metabolism, flowering and Asterid evolution.</title>
        <authorList>
            <person name="Badouin H."/>
            <person name="Gouzy J."/>
            <person name="Grassa C.J."/>
            <person name="Murat F."/>
            <person name="Staton S.E."/>
            <person name="Cottret L."/>
            <person name="Lelandais-Briere C."/>
            <person name="Owens G.L."/>
            <person name="Carrere S."/>
            <person name="Mayjonade B."/>
            <person name="Legrand L."/>
            <person name="Gill N."/>
            <person name="Kane N.C."/>
            <person name="Bowers J.E."/>
            <person name="Hubner S."/>
            <person name="Bellec A."/>
            <person name="Berard A."/>
            <person name="Berges H."/>
            <person name="Blanchet N."/>
            <person name="Boniface M.C."/>
            <person name="Brunel D."/>
            <person name="Catrice O."/>
            <person name="Chaidir N."/>
            <person name="Claudel C."/>
            <person name="Donnadieu C."/>
            <person name="Faraut T."/>
            <person name="Fievet G."/>
            <person name="Helmstetter N."/>
            <person name="King M."/>
            <person name="Knapp S.J."/>
            <person name="Lai Z."/>
            <person name="Le Paslier M.C."/>
            <person name="Lippi Y."/>
            <person name="Lorenzon L."/>
            <person name="Mandel J.R."/>
            <person name="Marage G."/>
            <person name="Marchand G."/>
            <person name="Marquand E."/>
            <person name="Bret-Mestries E."/>
            <person name="Morien E."/>
            <person name="Nambeesan S."/>
            <person name="Nguyen T."/>
            <person name="Pegot-Espagnet P."/>
            <person name="Pouilly N."/>
            <person name="Raftis F."/>
            <person name="Sallet E."/>
            <person name="Schiex T."/>
            <person name="Thomas J."/>
            <person name="Vandecasteele C."/>
            <person name="Vares D."/>
            <person name="Vear F."/>
            <person name="Vautrin S."/>
            <person name="Crespi M."/>
            <person name="Mangin B."/>
            <person name="Burke J.M."/>
            <person name="Salse J."/>
            <person name="Munos S."/>
            <person name="Vincourt P."/>
            <person name="Rieseberg L.H."/>
            <person name="Langlade N.B."/>
        </authorList>
    </citation>
    <scope>NUCLEOTIDE SEQUENCE</scope>
    <source>
        <tissue evidence="1">Leaves</tissue>
    </source>
</reference>
<accession>A0A9K3E4N4</accession>
<reference evidence="1" key="2">
    <citation type="submission" date="2020-06" db="EMBL/GenBank/DDBJ databases">
        <title>Helianthus annuus Genome sequencing and assembly Release 2.</title>
        <authorList>
            <person name="Gouzy J."/>
            <person name="Langlade N."/>
            <person name="Munos S."/>
        </authorList>
    </citation>
    <scope>NUCLEOTIDE SEQUENCE</scope>
    <source>
        <tissue evidence="1">Leaves</tissue>
    </source>
</reference>
<comment type="caution">
    <text evidence="1">The sequence shown here is derived from an EMBL/GenBank/DDBJ whole genome shotgun (WGS) entry which is preliminary data.</text>
</comment>
<gene>
    <name evidence="1" type="ORF">HanXRQr2_Chr15g0721131</name>
</gene>
<dbReference type="Proteomes" id="UP000215914">
    <property type="component" value="Unassembled WGS sequence"/>
</dbReference>
<evidence type="ECO:0000313" key="2">
    <source>
        <dbReference type="Proteomes" id="UP000215914"/>
    </source>
</evidence>
<keyword evidence="2" id="KW-1185">Reference proteome</keyword>
<sequence length="75" mass="8802">MNPATAVVVYSGIRRRIRRQRWCLGLGRSVEMWWWRWLRRCGGGGGGGDVVVVVVEVVAGMQRRWRVLCFEREKR</sequence>
<evidence type="ECO:0000313" key="1">
    <source>
        <dbReference type="EMBL" id="KAF5766920.1"/>
    </source>
</evidence>